<reference evidence="1 2" key="1">
    <citation type="submission" date="2017-11" db="EMBL/GenBank/DDBJ databases">
        <title>De-novo sequencing of pomegranate (Punica granatum L.) genome.</title>
        <authorList>
            <person name="Akparov Z."/>
            <person name="Amiraslanov A."/>
            <person name="Hajiyeva S."/>
            <person name="Abbasov M."/>
            <person name="Kaur K."/>
            <person name="Hamwieh A."/>
            <person name="Solovyev V."/>
            <person name="Salamov A."/>
            <person name="Braich B."/>
            <person name="Kosarev P."/>
            <person name="Mahmoud A."/>
            <person name="Hajiyev E."/>
            <person name="Babayeva S."/>
            <person name="Izzatullayeva V."/>
            <person name="Mammadov A."/>
            <person name="Mammadov A."/>
            <person name="Sharifova S."/>
            <person name="Ojaghi J."/>
            <person name="Eynullazada K."/>
            <person name="Bayramov B."/>
            <person name="Abdulazimova A."/>
            <person name="Shahmuradov I."/>
        </authorList>
    </citation>
    <scope>NUCLEOTIDE SEQUENCE [LARGE SCALE GENOMIC DNA]</scope>
    <source>
        <strain evidence="2">cv. AG2017</strain>
        <tissue evidence="1">Leaf</tissue>
    </source>
</reference>
<name>A0A2I0JZZ8_PUNGR</name>
<protein>
    <submittedName>
        <fullName evidence="1">Uncharacterized protein</fullName>
    </submittedName>
</protein>
<proteinExistence type="predicted"/>
<evidence type="ECO:0000313" key="2">
    <source>
        <dbReference type="Proteomes" id="UP000233551"/>
    </source>
</evidence>
<sequence>MGCRVQTTFVSGNLVITTLEWLDRDWGHISIFSQVSPATVEDGWDPFFGRKRDGASACYGRRVGHALFVELSLPVFAVEGLDLPLGVSLG</sequence>
<comment type="caution">
    <text evidence="1">The sequence shown here is derived from an EMBL/GenBank/DDBJ whole genome shotgun (WGS) entry which is preliminary data.</text>
</comment>
<accession>A0A2I0JZZ8</accession>
<evidence type="ECO:0000313" key="1">
    <source>
        <dbReference type="EMBL" id="PKI61889.1"/>
    </source>
</evidence>
<organism evidence="1 2">
    <name type="scientific">Punica granatum</name>
    <name type="common">Pomegranate</name>
    <dbReference type="NCBI Taxonomy" id="22663"/>
    <lineage>
        <taxon>Eukaryota</taxon>
        <taxon>Viridiplantae</taxon>
        <taxon>Streptophyta</taxon>
        <taxon>Embryophyta</taxon>
        <taxon>Tracheophyta</taxon>
        <taxon>Spermatophyta</taxon>
        <taxon>Magnoliopsida</taxon>
        <taxon>eudicotyledons</taxon>
        <taxon>Gunneridae</taxon>
        <taxon>Pentapetalae</taxon>
        <taxon>rosids</taxon>
        <taxon>malvids</taxon>
        <taxon>Myrtales</taxon>
        <taxon>Lythraceae</taxon>
        <taxon>Punica</taxon>
    </lineage>
</organism>
<dbReference type="Proteomes" id="UP000233551">
    <property type="component" value="Unassembled WGS sequence"/>
</dbReference>
<keyword evidence="2" id="KW-1185">Reference proteome</keyword>
<dbReference type="AlphaFoldDB" id="A0A2I0JZZ8"/>
<dbReference type="EMBL" id="PGOL01001000">
    <property type="protein sequence ID" value="PKI61889.1"/>
    <property type="molecule type" value="Genomic_DNA"/>
</dbReference>
<gene>
    <name evidence="1" type="ORF">CRG98_017718</name>
</gene>